<dbReference type="KEGG" id="abas:ACPOL_6091"/>
<dbReference type="PANTHER" id="PTHR32179">
    <property type="entry name" value="NICOTINATE-NUCLEOTIDE PYROPHOSPHORYLASE [CARBOXYLATING]"/>
    <property type="match status" value="1"/>
</dbReference>
<evidence type="ECO:0000256" key="10">
    <source>
        <dbReference type="ARBA" id="ARBA00047445"/>
    </source>
</evidence>
<name>A0A2Z5G9U3_9BACT</name>
<sequence>MDWKSKRVEALLEQALREDKASKDATTAITIDPKLRASGVLVARQDCILAGVGCIPRFLEIFSELDKKQSGRYEVISHPEIFDGVRLRAGQAIAVIRHNARVILACERVILNLLQHMSGIATLTRRYVDEVKGTRVKILDTRKTMPGMRLLDKYAVRCGGGENHRLDLSDGILIKQNHIALAGGLQRTLAKALENREPGRTVQIEVRNLDELNLALDGGAEAVLFDCMSPADLKKAVGIVRARGLTIPLEAAGGITLESIRKYALTGVDSISVGALTHSAPAVDMSMKITAEIY</sequence>
<keyword evidence="16" id="KW-1185">Reference proteome</keyword>
<comment type="catalytic activity">
    <reaction evidence="10">
        <text>nicotinate beta-D-ribonucleotide + CO2 + diphosphate = quinolinate + 5-phospho-alpha-D-ribose 1-diphosphate + 2 H(+)</text>
        <dbReference type="Rhea" id="RHEA:12733"/>
        <dbReference type="ChEBI" id="CHEBI:15378"/>
        <dbReference type="ChEBI" id="CHEBI:16526"/>
        <dbReference type="ChEBI" id="CHEBI:29959"/>
        <dbReference type="ChEBI" id="CHEBI:33019"/>
        <dbReference type="ChEBI" id="CHEBI:57502"/>
        <dbReference type="ChEBI" id="CHEBI:58017"/>
        <dbReference type="EC" id="2.4.2.19"/>
    </reaction>
</comment>
<dbReference type="Proteomes" id="UP000253606">
    <property type="component" value="Chromosome"/>
</dbReference>
<proteinExistence type="inferred from homology"/>
<keyword evidence="8 12" id="KW-0808">Transferase</keyword>
<dbReference type="NCBIfam" id="TIGR00078">
    <property type="entry name" value="nadC"/>
    <property type="match status" value="1"/>
</dbReference>
<dbReference type="InterPro" id="IPR022412">
    <property type="entry name" value="Quinolinate_PRibosylTrfase_N"/>
</dbReference>
<evidence type="ECO:0000259" key="13">
    <source>
        <dbReference type="Pfam" id="PF01729"/>
    </source>
</evidence>
<dbReference type="UniPathway" id="UPA00253">
    <property type="reaction ID" value="UER00331"/>
</dbReference>
<dbReference type="AlphaFoldDB" id="A0A2Z5G9U3"/>
<dbReference type="InterPro" id="IPR037128">
    <property type="entry name" value="Quinolinate_PRibosylTase_N_sf"/>
</dbReference>
<dbReference type="Gene3D" id="3.90.1170.20">
    <property type="entry name" value="Quinolinate phosphoribosyl transferase, N-terminal domain"/>
    <property type="match status" value="1"/>
</dbReference>
<dbReference type="FunFam" id="3.20.20.70:FF:000030">
    <property type="entry name" value="Nicotinate-nucleotide pyrophosphorylase, carboxylating"/>
    <property type="match status" value="1"/>
</dbReference>
<dbReference type="EMBL" id="CP030840">
    <property type="protein sequence ID" value="AXC15335.1"/>
    <property type="molecule type" value="Genomic_DNA"/>
</dbReference>
<dbReference type="OrthoDB" id="9782546at2"/>
<evidence type="ECO:0000256" key="7">
    <source>
        <dbReference type="ARBA" id="ARBA00022676"/>
    </source>
</evidence>
<dbReference type="EC" id="2.4.2.19" evidence="5"/>
<dbReference type="CDD" id="cd01572">
    <property type="entry name" value="QPRTase"/>
    <property type="match status" value="1"/>
</dbReference>
<evidence type="ECO:0000256" key="12">
    <source>
        <dbReference type="PIRNR" id="PIRNR006250"/>
    </source>
</evidence>
<dbReference type="PANTHER" id="PTHR32179:SF3">
    <property type="entry name" value="NICOTINATE-NUCLEOTIDE PYROPHOSPHORYLASE [CARBOXYLATING]"/>
    <property type="match status" value="1"/>
</dbReference>
<dbReference type="SUPFAM" id="SSF51690">
    <property type="entry name" value="Nicotinate/Quinolinate PRTase C-terminal domain-like"/>
    <property type="match status" value="1"/>
</dbReference>
<dbReference type="InterPro" id="IPR013785">
    <property type="entry name" value="Aldolase_TIM"/>
</dbReference>
<evidence type="ECO:0000256" key="8">
    <source>
        <dbReference type="ARBA" id="ARBA00022679"/>
    </source>
</evidence>
<dbReference type="GO" id="GO:0034213">
    <property type="term" value="P:quinolinate catabolic process"/>
    <property type="evidence" value="ECO:0007669"/>
    <property type="project" value="TreeGrafter"/>
</dbReference>
<organism evidence="15 16">
    <name type="scientific">Acidisarcina polymorpha</name>
    <dbReference type="NCBI Taxonomy" id="2211140"/>
    <lineage>
        <taxon>Bacteria</taxon>
        <taxon>Pseudomonadati</taxon>
        <taxon>Acidobacteriota</taxon>
        <taxon>Terriglobia</taxon>
        <taxon>Terriglobales</taxon>
        <taxon>Acidobacteriaceae</taxon>
        <taxon>Acidisarcina</taxon>
    </lineage>
</organism>
<keyword evidence="7 12" id="KW-0328">Glycosyltransferase</keyword>
<evidence type="ECO:0000256" key="11">
    <source>
        <dbReference type="ARBA" id="ARBA00069173"/>
    </source>
</evidence>
<dbReference type="GO" id="GO:0009435">
    <property type="term" value="P:NAD+ biosynthetic process"/>
    <property type="evidence" value="ECO:0007669"/>
    <property type="project" value="UniProtKB-UniPathway"/>
</dbReference>
<dbReference type="RefSeq" id="WP_114209925.1">
    <property type="nucleotide sequence ID" value="NZ_CP030840.1"/>
</dbReference>
<comment type="subunit">
    <text evidence="4">Hexamer formed by 3 homodimers.</text>
</comment>
<keyword evidence="6" id="KW-0662">Pyridine nucleotide biosynthesis</keyword>
<evidence type="ECO:0000256" key="4">
    <source>
        <dbReference type="ARBA" id="ARBA00011218"/>
    </source>
</evidence>
<evidence type="ECO:0000256" key="2">
    <source>
        <dbReference type="ARBA" id="ARBA00004893"/>
    </source>
</evidence>
<dbReference type="FunFam" id="3.90.1170.20:FF:000001">
    <property type="entry name" value="Nicotinate-nucleotide diphosphorylase (Carboxylating)"/>
    <property type="match status" value="1"/>
</dbReference>
<comment type="similarity">
    <text evidence="3 12">Belongs to the NadC/ModD family.</text>
</comment>
<evidence type="ECO:0000313" key="16">
    <source>
        <dbReference type="Proteomes" id="UP000253606"/>
    </source>
</evidence>
<evidence type="ECO:0000256" key="1">
    <source>
        <dbReference type="ARBA" id="ARBA00003237"/>
    </source>
</evidence>
<dbReference type="GO" id="GO:0004514">
    <property type="term" value="F:nicotinate-nucleotide diphosphorylase (carboxylating) activity"/>
    <property type="evidence" value="ECO:0007669"/>
    <property type="project" value="UniProtKB-EC"/>
</dbReference>
<reference evidence="15 16" key="1">
    <citation type="journal article" date="2018" name="Front. Microbiol.">
        <title>Hydrolytic Capabilities as a Key to Environmental Success: Chitinolytic and Cellulolytic Acidobacteria From Acidic Sub-arctic Soils and Boreal Peatlands.</title>
        <authorList>
            <person name="Belova S.E."/>
            <person name="Ravin N.V."/>
            <person name="Pankratov T.A."/>
            <person name="Rakitin A.L."/>
            <person name="Ivanova A.A."/>
            <person name="Beletsky A.V."/>
            <person name="Mardanov A.V."/>
            <person name="Sinninghe Damste J.S."/>
            <person name="Dedysh S.N."/>
        </authorList>
    </citation>
    <scope>NUCLEOTIDE SEQUENCE [LARGE SCALE GENOMIC DNA]</scope>
    <source>
        <strain evidence="15 16">SBC82</strain>
    </source>
</reference>
<evidence type="ECO:0000256" key="6">
    <source>
        <dbReference type="ARBA" id="ARBA00022642"/>
    </source>
</evidence>
<accession>A0A2Z5G9U3</accession>
<dbReference type="Pfam" id="PF01729">
    <property type="entry name" value="QRPTase_C"/>
    <property type="match status" value="1"/>
</dbReference>
<dbReference type="Pfam" id="PF02749">
    <property type="entry name" value="QRPTase_N"/>
    <property type="match status" value="1"/>
</dbReference>
<evidence type="ECO:0000259" key="14">
    <source>
        <dbReference type="Pfam" id="PF02749"/>
    </source>
</evidence>
<evidence type="ECO:0000256" key="5">
    <source>
        <dbReference type="ARBA" id="ARBA00011944"/>
    </source>
</evidence>
<evidence type="ECO:0000256" key="9">
    <source>
        <dbReference type="ARBA" id="ARBA00033102"/>
    </source>
</evidence>
<evidence type="ECO:0000313" key="15">
    <source>
        <dbReference type="EMBL" id="AXC15335.1"/>
    </source>
</evidence>
<dbReference type="InterPro" id="IPR002638">
    <property type="entry name" value="Quinolinate_PRibosylTrfase_C"/>
</dbReference>
<protein>
    <recommendedName>
        <fullName evidence="11">Probable nicotinate-nucleotide pyrophosphorylase [carboxylating]</fullName>
        <ecNumber evidence="5">2.4.2.19</ecNumber>
    </recommendedName>
    <alternativeName>
        <fullName evidence="9">Quinolinate phosphoribosyltransferase [decarboxylating]</fullName>
    </alternativeName>
</protein>
<dbReference type="SUPFAM" id="SSF54675">
    <property type="entry name" value="Nicotinate/Quinolinate PRTase N-terminal domain-like"/>
    <property type="match status" value="1"/>
</dbReference>
<comment type="function">
    <text evidence="1">Involved in the catabolism of quinolinic acid (QA).</text>
</comment>
<feature type="domain" description="Quinolinate phosphoribosyl transferase N-terminal" evidence="14">
    <location>
        <begin position="24"/>
        <end position="118"/>
    </location>
</feature>
<dbReference type="InterPro" id="IPR036068">
    <property type="entry name" value="Nicotinate_pribotase-like_C"/>
</dbReference>
<evidence type="ECO:0000256" key="3">
    <source>
        <dbReference type="ARBA" id="ARBA00009400"/>
    </source>
</evidence>
<dbReference type="GO" id="GO:0005737">
    <property type="term" value="C:cytoplasm"/>
    <property type="evidence" value="ECO:0007669"/>
    <property type="project" value="TreeGrafter"/>
</dbReference>
<gene>
    <name evidence="15" type="ORF">ACPOL_6091</name>
</gene>
<dbReference type="InterPro" id="IPR004393">
    <property type="entry name" value="NadC"/>
</dbReference>
<dbReference type="InterPro" id="IPR027277">
    <property type="entry name" value="NadC/ModD"/>
</dbReference>
<feature type="domain" description="Quinolinate phosphoribosyl transferase C-terminal" evidence="13">
    <location>
        <begin position="120"/>
        <end position="288"/>
    </location>
</feature>
<dbReference type="PIRSF" id="PIRSF006250">
    <property type="entry name" value="NadC_ModD"/>
    <property type="match status" value="1"/>
</dbReference>
<comment type="pathway">
    <text evidence="2">Cofactor biosynthesis; NAD(+) biosynthesis; nicotinate D-ribonucleotide from quinolinate: step 1/1.</text>
</comment>
<dbReference type="Gene3D" id="3.20.20.70">
    <property type="entry name" value="Aldolase class I"/>
    <property type="match status" value="1"/>
</dbReference>